<dbReference type="KEGG" id="ptkz:JDV02_005032"/>
<proteinExistence type="predicted"/>
<name>A0A9Q8QFP3_9HYPO</name>
<protein>
    <submittedName>
        <fullName evidence="2">Uncharacterized protein</fullName>
    </submittedName>
</protein>
<dbReference type="RefSeq" id="XP_047842261.1">
    <property type="nucleotide sequence ID" value="XM_047986281.1"/>
</dbReference>
<dbReference type="OrthoDB" id="5428890at2759"/>
<gene>
    <name evidence="2" type="ORF">JDV02_005032</name>
</gene>
<feature type="transmembrane region" description="Helical" evidence="1">
    <location>
        <begin position="392"/>
        <end position="412"/>
    </location>
</feature>
<evidence type="ECO:0000313" key="2">
    <source>
        <dbReference type="EMBL" id="UNI18780.1"/>
    </source>
</evidence>
<dbReference type="EMBL" id="CP086357">
    <property type="protein sequence ID" value="UNI18780.1"/>
    <property type="molecule type" value="Genomic_DNA"/>
</dbReference>
<keyword evidence="1" id="KW-1133">Transmembrane helix</keyword>
<keyword evidence="1" id="KW-0812">Transmembrane</keyword>
<organism evidence="2 3">
    <name type="scientific">Purpureocillium takamizusanense</name>
    <dbReference type="NCBI Taxonomy" id="2060973"/>
    <lineage>
        <taxon>Eukaryota</taxon>
        <taxon>Fungi</taxon>
        <taxon>Dikarya</taxon>
        <taxon>Ascomycota</taxon>
        <taxon>Pezizomycotina</taxon>
        <taxon>Sordariomycetes</taxon>
        <taxon>Hypocreomycetidae</taxon>
        <taxon>Hypocreales</taxon>
        <taxon>Ophiocordycipitaceae</taxon>
        <taxon>Purpureocillium</taxon>
    </lineage>
</organism>
<sequence length="441" mass="50487">MAKTANQSFGISLPAWNKAVESINPETHASFANLPWYPWWVRRQIRDQPPRLRLALPNGGCASGWDWDTHLLPLWNKVQELILVSGLRTIDDIVNALIDIDLISANGSYEAMQSAKDIVFSILGWQTMLYKPNFLDGPSGDFTIVDEMQGHHGDSHVRSSQISLASKRDLPNFLLGFGMMLPPRDYCAFGDTDDEKQLFHKTKAIMAKNLNAHVLSKVCGLSLKWVDSVSCHLELDKISGTLFLFRYPSFCISNLQARESREWHRMSSIYGCAVEAFGHVPWANEEDITELLQEILLSYRLLFGQSRRSRSLFRRLRPFARVPQEEHDRVLSLICGKKRFRSSITMTEREEYVLASDFPHLRSRMVRLNTYATSKKPHSIRQLWRDKRDSTAWLAFWSVLVFGSMSIVLGVIQTVLQIMQYVLTLQQAKTSSDRMSSRDGT</sequence>
<evidence type="ECO:0000256" key="1">
    <source>
        <dbReference type="SAM" id="Phobius"/>
    </source>
</evidence>
<evidence type="ECO:0000313" key="3">
    <source>
        <dbReference type="Proteomes" id="UP000829364"/>
    </source>
</evidence>
<dbReference type="AlphaFoldDB" id="A0A9Q8QFP3"/>
<reference evidence="2" key="1">
    <citation type="submission" date="2021-11" db="EMBL/GenBank/DDBJ databases">
        <title>Purpureocillium_takamizusanense_genome.</title>
        <authorList>
            <person name="Nguyen N.-H."/>
        </authorList>
    </citation>
    <scope>NUCLEOTIDE SEQUENCE</scope>
    <source>
        <strain evidence="2">PT3</strain>
    </source>
</reference>
<dbReference type="Proteomes" id="UP000829364">
    <property type="component" value="Chromosome 4"/>
</dbReference>
<dbReference type="GeneID" id="72066982"/>
<accession>A0A9Q8QFP3</accession>
<keyword evidence="3" id="KW-1185">Reference proteome</keyword>
<keyword evidence="1" id="KW-0472">Membrane</keyword>